<protein>
    <recommendedName>
        <fullName evidence="1">KilA-N DNA-binding domain-containing protein</fullName>
    </recommendedName>
</protein>
<dbReference type="RefSeq" id="WP_069478330.1">
    <property type="nucleotide sequence ID" value="NZ_CP017111.1"/>
</dbReference>
<dbReference type="KEGG" id="shal:SHALO_1906"/>
<feature type="domain" description="KilA-N DNA-binding" evidence="1">
    <location>
        <begin position="15"/>
        <end position="100"/>
    </location>
</feature>
<sequence length="301" mass="35127">MTPIILTQEEDIKAKIYTIRVLQVMLDRDLAELYSVETRVLNQAVKRNSKRFPIEFMFQLTKQELENWMSQFVISNKELMGLRKLPFAFSEQGVSMLSAVLKSKSAIEMSIQIIKSFVAMKKFMTNNALIFQRLDILEQKQFLTHEKIDLILSAIEDKSIKPKQGIFYNGQMYDAYVFSVDLIKSAKSEIILIDNYLDESVFTLLSKRGKDVKATLYTQNITKVLELDLKKHNAQYPPILLKKFNQAHDRFLILDRTEVYHIGASLKDLGKKWFAFSKLNIENLAILERIEKHFNDLFIKQ</sequence>
<dbReference type="Proteomes" id="UP000094609">
    <property type="component" value="Chromosome"/>
</dbReference>
<reference evidence="3" key="1">
    <citation type="submission" date="2016-08" db="EMBL/GenBank/DDBJ databases">
        <title>Complete genome sequence of the organohalide-respiring Epsilonproteobacterium Sulfurospirillum halorespirans.</title>
        <authorList>
            <person name="Goris T."/>
            <person name="Zimmermann J."/>
            <person name="Schenz B."/>
            <person name="Lemos M."/>
            <person name="Hackermueller J."/>
            <person name="Diekert G."/>
        </authorList>
    </citation>
    <scope>NUCLEOTIDE SEQUENCE [LARGE SCALE GENOMIC DNA]</scope>
    <source>
        <strain>DSM 13726</strain>
        <strain evidence="3">PCE-M2</strain>
    </source>
</reference>
<dbReference type="EMBL" id="CP017111">
    <property type="protein sequence ID" value="AOO65677.1"/>
    <property type="molecule type" value="Genomic_DNA"/>
</dbReference>
<dbReference type="AlphaFoldDB" id="A0A1D7TL09"/>
<organism evidence="2 3">
    <name type="scientific">Sulfurospirillum halorespirans DSM 13726</name>
    <dbReference type="NCBI Taxonomy" id="1193502"/>
    <lineage>
        <taxon>Bacteria</taxon>
        <taxon>Pseudomonadati</taxon>
        <taxon>Campylobacterota</taxon>
        <taxon>Epsilonproteobacteria</taxon>
        <taxon>Campylobacterales</taxon>
        <taxon>Sulfurospirillaceae</taxon>
        <taxon>Sulfurospirillum</taxon>
    </lineage>
</organism>
<proteinExistence type="predicted"/>
<gene>
    <name evidence="2" type="ORF">SHALO_1906</name>
</gene>
<dbReference type="STRING" id="1193502.SHALO_1906"/>
<name>A0A1D7TL09_9BACT</name>
<keyword evidence="3" id="KW-1185">Reference proteome</keyword>
<accession>A0A1D7TL09</accession>
<evidence type="ECO:0000259" key="1">
    <source>
        <dbReference type="Pfam" id="PF10543"/>
    </source>
</evidence>
<dbReference type="InterPro" id="IPR018873">
    <property type="entry name" value="KilA-N_DNA-bd_domain"/>
</dbReference>
<dbReference type="PATRIC" id="fig|1193502.14.peg.1937"/>
<evidence type="ECO:0000313" key="2">
    <source>
        <dbReference type="EMBL" id="AOO65677.1"/>
    </source>
</evidence>
<dbReference type="Pfam" id="PF10543">
    <property type="entry name" value="ORF6N"/>
    <property type="match status" value="1"/>
</dbReference>
<evidence type="ECO:0000313" key="3">
    <source>
        <dbReference type="Proteomes" id="UP000094609"/>
    </source>
</evidence>